<accession>A0A7W9X401</accession>
<dbReference type="AlphaFoldDB" id="A0A7W9X401"/>
<name>A0A7W9X401_9BURK</name>
<keyword evidence="3" id="KW-1185">Reference proteome</keyword>
<evidence type="ECO:0000313" key="3">
    <source>
        <dbReference type="Proteomes" id="UP000540787"/>
    </source>
</evidence>
<dbReference type="EMBL" id="JACHBX010000005">
    <property type="protein sequence ID" value="MBB6136112.1"/>
    <property type="molecule type" value="Genomic_DNA"/>
</dbReference>
<sequence length="142" mass="15448">MRPSIFRPARVFCTAAVCLGAGLLSGCAAPERLPDAQYNLSESQSLLLAPEQRLSLTYEGADDTRCPDNARCIVAGRVAYRFTLRIQNVAQAFWLVPGKPGFTSPALRGARVELDRSFEPPARGMIEAKPASYPVVLNMYGT</sequence>
<organism evidence="2 3">
    <name type="scientific">Massilia aurea</name>
    <dbReference type="NCBI Taxonomy" id="373040"/>
    <lineage>
        <taxon>Bacteria</taxon>
        <taxon>Pseudomonadati</taxon>
        <taxon>Pseudomonadota</taxon>
        <taxon>Betaproteobacteria</taxon>
        <taxon>Burkholderiales</taxon>
        <taxon>Oxalobacteraceae</taxon>
        <taxon>Telluria group</taxon>
        <taxon>Massilia</taxon>
    </lineage>
</organism>
<dbReference type="RefSeq" id="WP_183557095.1">
    <property type="nucleotide sequence ID" value="NZ_JACHBX010000005.1"/>
</dbReference>
<reference evidence="2 3" key="1">
    <citation type="submission" date="2020-08" db="EMBL/GenBank/DDBJ databases">
        <title>The Agave Microbiome: Exploring the role of microbial communities in plant adaptations to desert environments.</title>
        <authorList>
            <person name="Partida-Martinez L.P."/>
        </authorList>
    </citation>
    <scope>NUCLEOTIDE SEQUENCE [LARGE SCALE GENOMIC DNA]</scope>
    <source>
        <strain evidence="2 3">AT3.2</strain>
    </source>
</reference>
<feature type="chain" id="PRO_5030747557" description="Lipoprotein" evidence="1">
    <location>
        <begin position="29"/>
        <end position="142"/>
    </location>
</feature>
<proteinExistence type="predicted"/>
<dbReference type="PROSITE" id="PS51257">
    <property type="entry name" value="PROKAR_LIPOPROTEIN"/>
    <property type="match status" value="1"/>
</dbReference>
<dbReference type="Proteomes" id="UP000540787">
    <property type="component" value="Unassembled WGS sequence"/>
</dbReference>
<comment type="caution">
    <text evidence="2">The sequence shown here is derived from an EMBL/GenBank/DDBJ whole genome shotgun (WGS) entry which is preliminary data.</text>
</comment>
<protein>
    <recommendedName>
        <fullName evidence="4">Lipoprotein</fullName>
    </recommendedName>
</protein>
<evidence type="ECO:0008006" key="4">
    <source>
        <dbReference type="Google" id="ProtNLM"/>
    </source>
</evidence>
<gene>
    <name evidence="2" type="ORF">HD842_004289</name>
</gene>
<evidence type="ECO:0000256" key="1">
    <source>
        <dbReference type="SAM" id="SignalP"/>
    </source>
</evidence>
<evidence type="ECO:0000313" key="2">
    <source>
        <dbReference type="EMBL" id="MBB6136112.1"/>
    </source>
</evidence>
<feature type="signal peptide" evidence="1">
    <location>
        <begin position="1"/>
        <end position="28"/>
    </location>
</feature>
<keyword evidence="1" id="KW-0732">Signal</keyword>